<organism evidence="1 2">
    <name type="scientific">Phreatobacter stygius</name>
    <dbReference type="NCBI Taxonomy" id="1940610"/>
    <lineage>
        <taxon>Bacteria</taxon>
        <taxon>Pseudomonadati</taxon>
        <taxon>Pseudomonadota</taxon>
        <taxon>Alphaproteobacteria</taxon>
        <taxon>Hyphomicrobiales</taxon>
        <taxon>Phreatobacteraceae</taxon>
        <taxon>Phreatobacter</taxon>
    </lineage>
</organism>
<dbReference type="OrthoDB" id="880456at2"/>
<dbReference type="EMBL" id="CP039690">
    <property type="protein sequence ID" value="QCI69369.1"/>
    <property type="molecule type" value="Genomic_DNA"/>
</dbReference>
<dbReference type="Gene3D" id="3.30.530.20">
    <property type="match status" value="1"/>
</dbReference>
<dbReference type="SUPFAM" id="SSF55961">
    <property type="entry name" value="Bet v1-like"/>
    <property type="match status" value="1"/>
</dbReference>
<evidence type="ECO:0000313" key="2">
    <source>
        <dbReference type="Proteomes" id="UP000298781"/>
    </source>
</evidence>
<name>A0A4D7B603_9HYPH</name>
<evidence type="ECO:0000313" key="1">
    <source>
        <dbReference type="EMBL" id="QCI69369.1"/>
    </source>
</evidence>
<keyword evidence="2" id="KW-1185">Reference proteome</keyword>
<sequence>MQTLETRIIHVSIARDWRAVYDFAAEPANMPRWAAGLGRNFARAGEVWTADGPGGPVTIRFAPRNHFGVLDHVVTLRSGVDVAVPLRVVQNGGGAEVIFTLFRQPGMSPADLARDAEAVTRDLNSLKALMETAA</sequence>
<proteinExistence type="predicted"/>
<dbReference type="Proteomes" id="UP000298781">
    <property type="component" value="Chromosome"/>
</dbReference>
<dbReference type="InterPro" id="IPR023393">
    <property type="entry name" value="START-like_dom_sf"/>
</dbReference>
<accession>A0A4D7B603</accession>
<gene>
    <name evidence="1" type="ORF">E8M01_23340</name>
</gene>
<protein>
    <submittedName>
        <fullName evidence="1">SRPBCC family protein</fullName>
    </submittedName>
</protein>
<dbReference type="KEGG" id="pstg:E8M01_23340"/>
<dbReference type="AlphaFoldDB" id="A0A4D7B603"/>
<reference evidence="1 2" key="1">
    <citation type="submission" date="2019-04" db="EMBL/GenBank/DDBJ databases">
        <title>Phreatobacter aquaticus sp. nov.</title>
        <authorList>
            <person name="Choi A."/>
        </authorList>
    </citation>
    <scope>NUCLEOTIDE SEQUENCE [LARGE SCALE GENOMIC DNA]</scope>
    <source>
        <strain evidence="1 2">KCTC 52518</strain>
    </source>
</reference>